<dbReference type="Proteomes" id="UP000606193">
    <property type="component" value="Unassembled WGS sequence"/>
</dbReference>
<keyword evidence="2" id="KW-1185">Reference proteome</keyword>
<dbReference type="SUPFAM" id="SSF53448">
    <property type="entry name" value="Nucleotide-diphospho-sugar transferases"/>
    <property type="match status" value="1"/>
</dbReference>
<dbReference type="InterPro" id="IPR003329">
    <property type="entry name" value="Cytidylyl_trans"/>
</dbReference>
<dbReference type="GO" id="GO:0016779">
    <property type="term" value="F:nucleotidyltransferase activity"/>
    <property type="evidence" value="ECO:0007669"/>
    <property type="project" value="UniProtKB-KW"/>
</dbReference>
<proteinExistence type="predicted"/>
<dbReference type="InterPro" id="IPR020039">
    <property type="entry name" value="PseF"/>
</dbReference>
<dbReference type="EC" id="2.7.7.81" evidence="1"/>
<dbReference type="PANTHER" id="PTHR21485:SF6">
    <property type="entry name" value="N-ACYLNEURAMINATE CYTIDYLYLTRANSFERASE-RELATED"/>
    <property type="match status" value="1"/>
</dbReference>
<dbReference type="InterPro" id="IPR050793">
    <property type="entry name" value="CMP-NeuNAc_synthase"/>
</dbReference>
<dbReference type="CDD" id="cd02513">
    <property type="entry name" value="CMP-NeuAc_Synthase"/>
    <property type="match status" value="1"/>
</dbReference>
<dbReference type="EMBL" id="JACRSX010000014">
    <property type="protein sequence ID" value="MBC8563010.1"/>
    <property type="molecule type" value="Genomic_DNA"/>
</dbReference>
<accession>A0ABR7N315</accession>
<evidence type="ECO:0000313" key="1">
    <source>
        <dbReference type="EMBL" id="MBC8563010.1"/>
    </source>
</evidence>
<dbReference type="RefSeq" id="WP_249298222.1">
    <property type="nucleotide sequence ID" value="NZ_JACRSX010000014.1"/>
</dbReference>
<gene>
    <name evidence="1" type="primary">pseF</name>
    <name evidence="1" type="ORF">H8704_10295</name>
</gene>
<protein>
    <submittedName>
        <fullName evidence="1">Pseudaminic acid cytidylyltransferase</fullName>
        <ecNumber evidence="1">2.7.7.81</ecNumber>
    </submittedName>
</protein>
<dbReference type="InterPro" id="IPR029044">
    <property type="entry name" value="Nucleotide-diphossugar_trans"/>
</dbReference>
<keyword evidence="1" id="KW-0548">Nucleotidyltransferase</keyword>
<dbReference type="PANTHER" id="PTHR21485">
    <property type="entry name" value="HAD SUPERFAMILY MEMBERS CMAS AND KDSC"/>
    <property type="match status" value="1"/>
</dbReference>
<sequence>MDNAIAIITARGGSKRIPKKNIKMFCGKPIIAYSIEAALKSGIFSEVMVSTDSEEIAEIARKYGANVPFMRSEATSGDFATTSDVLLEVLDQYEKLGQTYTYMCCIYPTAPFVTGEKLKEGLDLLKKHNALEAMPVVQFSYPPQRAFVINSDNQMEYKEKQYITARSQDLRKEYHDAGQFYFYNILQYLKINGKIETGIVPIIVSEMEVQDIDNENDWKLAELKYSLLKRKE</sequence>
<dbReference type="Gene3D" id="3.90.550.10">
    <property type="entry name" value="Spore Coat Polysaccharide Biosynthesis Protein SpsA, Chain A"/>
    <property type="match status" value="1"/>
</dbReference>
<dbReference type="Pfam" id="PF02348">
    <property type="entry name" value="CTP_transf_3"/>
    <property type="match status" value="1"/>
</dbReference>
<dbReference type="NCBIfam" id="TIGR03584">
    <property type="entry name" value="PseF"/>
    <property type="match status" value="1"/>
</dbReference>
<reference evidence="1 2" key="1">
    <citation type="submission" date="2020-08" db="EMBL/GenBank/DDBJ databases">
        <title>Genome public.</title>
        <authorList>
            <person name="Liu C."/>
            <person name="Sun Q."/>
        </authorList>
    </citation>
    <scope>NUCLEOTIDE SEQUENCE [LARGE SCALE GENOMIC DNA]</scope>
    <source>
        <strain evidence="1 2">NSJ-37</strain>
    </source>
</reference>
<keyword evidence="1" id="KW-0808">Transferase</keyword>
<organism evidence="1 2">
    <name type="scientific">Jutongia huaianensis</name>
    <dbReference type="NCBI Taxonomy" id="2763668"/>
    <lineage>
        <taxon>Bacteria</taxon>
        <taxon>Bacillati</taxon>
        <taxon>Bacillota</taxon>
        <taxon>Clostridia</taxon>
        <taxon>Lachnospirales</taxon>
        <taxon>Lachnospiraceae</taxon>
        <taxon>Jutongia</taxon>
    </lineage>
</organism>
<comment type="caution">
    <text evidence="1">The sequence shown here is derived from an EMBL/GenBank/DDBJ whole genome shotgun (WGS) entry which is preliminary data.</text>
</comment>
<name>A0ABR7N315_9FIRM</name>
<evidence type="ECO:0000313" key="2">
    <source>
        <dbReference type="Proteomes" id="UP000606193"/>
    </source>
</evidence>